<organism evidence="1 2">
    <name type="scientific">Clunio marinus</name>
    <dbReference type="NCBI Taxonomy" id="568069"/>
    <lineage>
        <taxon>Eukaryota</taxon>
        <taxon>Metazoa</taxon>
        <taxon>Ecdysozoa</taxon>
        <taxon>Arthropoda</taxon>
        <taxon>Hexapoda</taxon>
        <taxon>Insecta</taxon>
        <taxon>Pterygota</taxon>
        <taxon>Neoptera</taxon>
        <taxon>Endopterygota</taxon>
        <taxon>Diptera</taxon>
        <taxon>Nematocera</taxon>
        <taxon>Chironomoidea</taxon>
        <taxon>Chironomidae</taxon>
        <taxon>Clunio</taxon>
    </lineage>
</organism>
<evidence type="ECO:0000313" key="1">
    <source>
        <dbReference type="EMBL" id="CRK89526.1"/>
    </source>
</evidence>
<sequence length="95" mass="10387">MSKSCVCCSIAKGKCQLSGNIFDQNQAAFQDTVKKSTTVFMSLVSGNTTGTNIEMKRNINNFNHNQTGFISVGFLVVKCKEKGDTFSQPIRLEIG</sequence>
<dbReference type="AlphaFoldDB" id="A0A1J1HSS6"/>
<accession>A0A1J1HSS6</accession>
<name>A0A1J1HSS6_9DIPT</name>
<gene>
    <name evidence="1" type="ORF">CLUMA_CG003338</name>
</gene>
<reference evidence="1 2" key="1">
    <citation type="submission" date="2015-04" db="EMBL/GenBank/DDBJ databases">
        <authorList>
            <person name="Syromyatnikov M.Y."/>
            <person name="Popov V.N."/>
        </authorList>
    </citation>
    <scope>NUCLEOTIDE SEQUENCE [LARGE SCALE GENOMIC DNA]</scope>
</reference>
<dbReference type="Proteomes" id="UP000183832">
    <property type="component" value="Unassembled WGS sequence"/>
</dbReference>
<protein>
    <submittedName>
        <fullName evidence="1">CLUMA_CG003338, isoform A</fullName>
    </submittedName>
</protein>
<keyword evidence="2" id="KW-1185">Reference proteome</keyword>
<dbReference type="EMBL" id="CVRI01000013">
    <property type="protein sequence ID" value="CRK89526.1"/>
    <property type="molecule type" value="Genomic_DNA"/>
</dbReference>
<proteinExistence type="predicted"/>
<evidence type="ECO:0000313" key="2">
    <source>
        <dbReference type="Proteomes" id="UP000183832"/>
    </source>
</evidence>